<proteinExistence type="predicted"/>
<evidence type="ECO:0000256" key="1">
    <source>
        <dbReference type="SAM" id="MobiDB-lite"/>
    </source>
</evidence>
<dbReference type="AlphaFoldDB" id="A0AAU9FYL9"/>
<organism evidence="2 3">
    <name type="scientific">Drosophila madeirensis</name>
    <name type="common">Fruit fly</name>
    <dbReference type="NCBI Taxonomy" id="30013"/>
    <lineage>
        <taxon>Eukaryota</taxon>
        <taxon>Metazoa</taxon>
        <taxon>Ecdysozoa</taxon>
        <taxon>Arthropoda</taxon>
        <taxon>Hexapoda</taxon>
        <taxon>Insecta</taxon>
        <taxon>Pterygota</taxon>
        <taxon>Neoptera</taxon>
        <taxon>Endopterygota</taxon>
        <taxon>Diptera</taxon>
        <taxon>Brachycera</taxon>
        <taxon>Muscomorpha</taxon>
        <taxon>Ephydroidea</taxon>
        <taxon>Drosophilidae</taxon>
        <taxon>Drosophila</taxon>
        <taxon>Sophophora</taxon>
    </lineage>
</organism>
<dbReference type="Proteomes" id="UP001500889">
    <property type="component" value="Chromosome A"/>
</dbReference>
<protein>
    <submittedName>
        <fullName evidence="2">Kv channel-interacting protein 1</fullName>
    </submittedName>
</protein>
<name>A0AAU9FYL9_DROMD</name>
<evidence type="ECO:0000313" key="2">
    <source>
        <dbReference type="EMBL" id="BFG01255.1"/>
    </source>
</evidence>
<gene>
    <name evidence="2" type="ORF">DMAD_01049</name>
</gene>
<dbReference type="EMBL" id="AP029266">
    <property type="protein sequence ID" value="BFG01255.1"/>
    <property type="molecule type" value="Genomic_DNA"/>
</dbReference>
<keyword evidence="3" id="KW-1185">Reference proteome</keyword>
<reference evidence="2 3" key="1">
    <citation type="submission" date="2024-02" db="EMBL/GenBank/DDBJ databases">
        <title>A chromosome-level genome assembly of Drosophila madeirensis, a fruit fly species endemic to Madeira island.</title>
        <authorList>
            <person name="Tomihara K."/>
            <person name="Llopart A."/>
            <person name="Yamamoto D."/>
        </authorList>
    </citation>
    <scope>NUCLEOTIDE SEQUENCE [LARGE SCALE GENOMIC DNA]</scope>
    <source>
        <strain evidence="2 3">RF1</strain>
    </source>
</reference>
<accession>A0AAU9FYL9</accession>
<feature type="region of interest" description="Disordered" evidence="1">
    <location>
        <begin position="30"/>
        <end position="62"/>
    </location>
</feature>
<evidence type="ECO:0000313" key="3">
    <source>
        <dbReference type="Proteomes" id="UP001500889"/>
    </source>
</evidence>
<sequence length="185" mass="21031">MPEILNAVDMEASSEIVDISAVNVITIINTNTNTNNNNNNNNDSSNSTNNTNNNVNNNNFNNTNNNIEVEAELLGPGELQLQQLQQQQLLSLQQQQQHHQLSPHFVTIPLLERRRRSRSHSRCRITPLAPIICIQNGSHPEELLQLSRSRSCFLRVRKSFAKLFGKIMGSNNPSEADRYDYYDCE</sequence>